<dbReference type="Gene3D" id="3.40.30.10">
    <property type="entry name" value="Glutaredoxin"/>
    <property type="match status" value="1"/>
</dbReference>
<dbReference type="InterPro" id="IPR009737">
    <property type="entry name" value="Aim32/Apd1-like"/>
</dbReference>
<dbReference type="Pfam" id="PF06999">
    <property type="entry name" value="Suc_Fer-like"/>
    <property type="match status" value="1"/>
</dbReference>
<gene>
    <name evidence="2" type="ORF">BGW38_005999</name>
</gene>
<feature type="compositionally biased region" description="Basic and acidic residues" evidence="1">
    <location>
        <begin position="124"/>
        <end position="168"/>
    </location>
</feature>
<keyword evidence="3" id="KW-1185">Reference proteome</keyword>
<protein>
    <recommendedName>
        <fullName evidence="4">Sucrase/ferredoxin-like-domain-containing protein</fullName>
    </recommendedName>
</protein>
<dbReference type="SUPFAM" id="SSF52833">
    <property type="entry name" value="Thioredoxin-like"/>
    <property type="match status" value="1"/>
</dbReference>
<dbReference type="CDD" id="cd03062">
    <property type="entry name" value="TRX_Fd_Sucrase"/>
    <property type="match status" value="1"/>
</dbReference>
<dbReference type="OrthoDB" id="10253744at2759"/>
<dbReference type="InterPro" id="IPR036249">
    <property type="entry name" value="Thioredoxin-like_sf"/>
</dbReference>
<feature type="region of interest" description="Disordered" evidence="1">
    <location>
        <begin position="16"/>
        <end position="35"/>
    </location>
</feature>
<reference evidence="2" key="1">
    <citation type="journal article" date="2020" name="Fungal Divers.">
        <title>Resolving the Mortierellaceae phylogeny through synthesis of multi-gene phylogenetics and phylogenomics.</title>
        <authorList>
            <person name="Vandepol N."/>
            <person name="Liber J."/>
            <person name="Desiro A."/>
            <person name="Na H."/>
            <person name="Kennedy M."/>
            <person name="Barry K."/>
            <person name="Grigoriev I.V."/>
            <person name="Miller A.N."/>
            <person name="O'Donnell K."/>
            <person name="Stajich J.E."/>
            <person name="Bonito G."/>
        </authorList>
    </citation>
    <scope>NUCLEOTIDE SEQUENCE</scope>
    <source>
        <strain evidence="2">KOD1015</strain>
    </source>
</reference>
<feature type="region of interest" description="Disordered" evidence="1">
    <location>
        <begin position="234"/>
        <end position="269"/>
    </location>
</feature>
<sequence>MNFMQGVLSKAIKLTSSSPDTNASTGSSSFFSRNTAEPDMSTAPFVSLESDCHYTCDSPCYDSDHDHPLYPRYLKINRDRSLQGSVKPYWRHVLISTGESDWDSHIDSDKSELAYHLVRAIDKAQSHDDPSPGRGWGEDHQDLSSGHVKDKDNKDLDKEKERVKDKDHKPRKSGKGKILVTNSSRKAENWEGPGWQVVILPDEIIVNNVTIEQCSDFYEAFLRPPIGSLFRKDTGSHLHAKQSSTTPPLGEESTVQKETESGKQLQQENVSNQVEIWPKKIKAGKTEFVAHPWLPQAAIMICSHKRRDKRCGITAPILHKEFKRLLRSKDIHGDGEGDVEIWNVSHIGGHKFAGNVIVHRGSSKGVGKEERDTLDEDPKMAVWYGRVEPSHCKTIVETTIERGEVIRELFRGAMHGSFDGIVGDGGHTKRARLAW</sequence>
<comment type="caution">
    <text evidence="2">The sequence shown here is derived from an EMBL/GenBank/DDBJ whole genome shotgun (WGS) entry which is preliminary data.</text>
</comment>
<feature type="region of interest" description="Disordered" evidence="1">
    <location>
        <begin position="124"/>
        <end position="186"/>
    </location>
</feature>
<organism evidence="2 3">
    <name type="scientific">Lunasporangiospora selenospora</name>
    <dbReference type="NCBI Taxonomy" id="979761"/>
    <lineage>
        <taxon>Eukaryota</taxon>
        <taxon>Fungi</taxon>
        <taxon>Fungi incertae sedis</taxon>
        <taxon>Mucoromycota</taxon>
        <taxon>Mortierellomycotina</taxon>
        <taxon>Mortierellomycetes</taxon>
        <taxon>Mortierellales</taxon>
        <taxon>Mortierellaceae</taxon>
        <taxon>Lunasporangiospora</taxon>
    </lineage>
</organism>
<dbReference type="Proteomes" id="UP000780801">
    <property type="component" value="Unassembled WGS sequence"/>
</dbReference>
<evidence type="ECO:0000256" key="1">
    <source>
        <dbReference type="SAM" id="MobiDB-lite"/>
    </source>
</evidence>
<dbReference type="EMBL" id="JAABOA010003818">
    <property type="protein sequence ID" value="KAF9578286.1"/>
    <property type="molecule type" value="Genomic_DNA"/>
</dbReference>
<evidence type="ECO:0000313" key="3">
    <source>
        <dbReference type="Proteomes" id="UP000780801"/>
    </source>
</evidence>
<evidence type="ECO:0000313" key="2">
    <source>
        <dbReference type="EMBL" id="KAF9578286.1"/>
    </source>
</evidence>
<dbReference type="PANTHER" id="PTHR31902">
    <property type="entry name" value="ACTIN PATCHES DISTAL PROTEIN 1"/>
    <property type="match status" value="1"/>
</dbReference>
<evidence type="ECO:0008006" key="4">
    <source>
        <dbReference type="Google" id="ProtNLM"/>
    </source>
</evidence>
<proteinExistence type="predicted"/>
<dbReference type="AlphaFoldDB" id="A0A9P6FP82"/>
<name>A0A9P6FP82_9FUNG</name>
<accession>A0A9P6FP82</accession>
<dbReference type="PANTHER" id="PTHR31902:SF14">
    <property type="entry name" value="ACTIN PATCHES DISTAL PROTEIN 1"/>
    <property type="match status" value="1"/>
</dbReference>